<accession>A0A3S4YIF4</accession>
<organism evidence="3 4">
    <name type="scientific">Rothia dentocariosa</name>
    <dbReference type="NCBI Taxonomy" id="2047"/>
    <lineage>
        <taxon>Bacteria</taxon>
        <taxon>Bacillati</taxon>
        <taxon>Actinomycetota</taxon>
        <taxon>Actinomycetes</taxon>
        <taxon>Micrococcales</taxon>
        <taxon>Micrococcaceae</taxon>
        <taxon>Rothia</taxon>
    </lineage>
</organism>
<dbReference type="GO" id="GO:0006799">
    <property type="term" value="P:polyphosphate biosynthetic process"/>
    <property type="evidence" value="ECO:0007669"/>
    <property type="project" value="UniProtKB-ARBA"/>
</dbReference>
<evidence type="ECO:0000313" key="3">
    <source>
        <dbReference type="EMBL" id="VEJ30308.1"/>
    </source>
</evidence>
<dbReference type="InterPro" id="IPR018966">
    <property type="entry name" value="VTC_domain"/>
</dbReference>
<evidence type="ECO:0000256" key="1">
    <source>
        <dbReference type="SAM" id="MobiDB-lite"/>
    </source>
</evidence>
<sequence>MSPQAPQPYTPFQGGAAQTLESTHTPAVDNTPSSHRSGHREESTMSIVPTYWQSISLDELNEKAAMQTRVDRKYIVDADYAASILAELPADEAAVLEIDGQREFAYDSVYFDTPDLVSYKASAIGSRNRFKVRTRSYLDSDLSFLEVKTEGAREFTVKERIPYSIENRDMLTAEGKEYVATALEQLTDASVDDLEPVVRTGYRRTTVYLPQSEQNPVDSRLTIDTSLTWTPLSESALVYTADGGEGPTKYQVGTEYTAPGTVIIETKSGSAPSIADKYLWRAGIRPVKISKFATGMAALNPQLPANKWKRTIQRWMQLEPAA</sequence>
<name>A0A3S4YIF4_9MICC</name>
<dbReference type="SUPFAM" id="SSF55154">
    <property type="entry name" value="CYTH-like phosphatases"/>
    <property type="match status" value="1"/>
</dbReference>
<dbReference type="CDD" id="cd07750">
    <property type="entry name" value="PolyPPase_VTC_like"/>
    <property type="match status" value="1"/>
</dbReference>
<feature type="region of interest" description="Disordered" evidence="1">
    <location>
        <begin position="1"/>
        <end position="44"/>
    </location>
</feature>
<protein>
    <submittedName>
        <fullName evidence="3">VTC domain</fullName>
    </submittedName>
</protein>
<evidence type="ECO:0000259" key="2">
    <source>
        <dbReference type="Pfam" id="PF09359"/>
    </source>
</evidence>
<dbReference type="AlphaFoldDB" id="A0A3S4YIF4"/>
<dbReference type="Proteomes" id="UP000270988">
    <property type="component" value="Chromosome"/>
</dbReference>
<evidence type="ECO:0000313" key="4">
    <source>
        <dbReference type="Proteomes" id="UP000270988"/>
    </source>
</evidence>
<reference evidence="3 4" key="1">
    <citation type="submission" date="2018-12" db="EMBL/GenBank/DDBJ databases">
        <authorList>
            <consortium name="Pathogen Informatics"/>
        </authorList>
    </citation>
    <scope>NUCLEOTIDE SEQUENCE [LARGE SCALE GENOMIC DNA]</scope>
    <source>
        <strain evidence="3 4">NCTC10918</strain>
    </source>
</reference>
<gene>
    <name evidence="3" type="ORF">NCTC10918_01586</name>
</gene>
<dbReference type="EMBL" id="LR134521">
    <property type="protein sequence ID" value="VEJ30308.1"/>
    <property type="molecule type" value="Genomic_DNA"/>
</dbReference>
<proteinExistence type="predicted"/>
<dbReference type="Gene3D" id="3.20.100.30">
    <property type="entry name" value="VTC, catalytic tunnel domain"/>
    <property type="match status" value="1"/>
</dbReference>
<dbReference type="InterPro" id="IPR042267">
    <property type="entry name" value="VTC_sf"/>
</dbReference>
<dbReference type="Pfam" id="PF09359">
    <property type="entry name" value="VTC"/>
    <property type="match status" value="1"/>
</dbReference>
<feature type="domain" description="VTC" evidence="2">
    <location>
        <begin position="69"/>
        <end position="299"/>
    </location>
</feature>
<feature type="compositionally biased region" description="Polar residues" evidence="1">
    <location>
        <begin position="19"/>
        <end position="35"/>
    </location>
</feature>
<dbReference type="InterPro" id="IPR033469">
    <property type="entry name" value="CYTH-like_dom_sf"/>
</dbReference>
<dbReference type="STRING" id="762948.HMPREF0733_10522"/>